<organism evidence="5 6">
    <name type="scientific">Polysphondylium violaceum</name>
    <dbReference type="NCBI Taxonomy" id="133409"/>
    <lineage>
        <taxon>Eukaryota</taxon>
        <taxon>Amoebozoa</taxon>
        <taxon>Evosea</taxon>
        <taxon>Eumycetozoa</taxon>
        <taxon>Dictyostelia</taxon>
        <taxon>Dictyosteliales</taxon>
        <taxon>Dictyosteliaceae</taxon>
        <taxon>Polysphondylium</taxon>
    </lineage>
</organism>
<keyword evidence="6" id="KW-1185">Reference proteome</keyword>
<evidence type="ECO:0000259" key="4">
    <source>
        <dbReference type="Pfam" id="PF01833"/>
    </source>
</evidence>
<dbReference type="InterPro" id="IPR013783">
    <property type="entry name" value="Ig-like_fold"/>
</dbReference>
<sequence>MKLITIFLLFLISIYFVSAIKIIKNEKTKIYVNSDPKQLRFNYDGDNQVVVQPESCDQGVCVFDLKEYTKKWFDRALFFDFANQTYEVLVRYPLVDIDTIPSPATNGGKINFNALFLMYNAQISKIKYIDFFGGLRLDWPDVDYDTGDHTKVSLVFPPGIGEFTICTLDDKYYKSSYAQPLIKSVAISNENNKKVTLVGSNFYTNIDFIRVSINDDMISQDAIESVSYKNIVFTSPILLSAGDNISLEVGTFMTNFTMI</sequence>
<gene>
    <name evidence="5" type="ORF">CYY_002083</name>
</gene>
<dbReference type="EMBL" id="AJWJ01000055">
    <property type="protein sequence ID" value="KAF2076597.1"/>
    <property type="molecule type" value="Genomic_DNA"/>
</dbReference>
<feature type="signal peptide" evidence="3">
    <location>
        <begin position="1"/>
        <end position="19"/>
    </location>
</feature>
<evidence type="ECO:0000256" key="2">
    <source>
        <dbReference type="ARBA" id="ARBA00023180"/>
    </source>
</evidence>
<keyword evidence="2" id="KW-0325">Glycoprotein</keyword>
<proteinExistence type="predicted"/>
<reference evidence="5" key="1">
    <citation type="submission" date="2020-01" db="EMBL/GenBank/DDBJ databases">
        <title>Development of genomics and gene disruption for Polysphondylium violaceum indicates a role for the polyketide synthase stlB in stalk morphogenesis.</title>
        <authorList>
            <person name="Narita B."/>
            <person name="Kawabe Y."/>
            <person name="Kin K."/>
            <person name="Saito T."/>
            <person name="Gibbs R."/>
            <person name="Kuspa A."/>
            <person name="Muzny D."/>
            <person name="Queller D."/>
            <person name="Richards S."/>
            <person name="Strassman J."/>
            <person name="Sucgang R."/>
            <person name="Worley K."/>
            <person name="Schaap P."/>
        </authorList>
    </citation>
    <scope>NUCLEOTIDE SEQUENCE</scope>
    <source>
        <strain evidence="5">QSvi11</strain>
    </source>
</reference>
<dbReference type="AlphaFoldDB" id="A0A8J4Q0R5"/>
<dbReference type="Gene3D" id="2.60.40.10">
    <property type="entry name" value="Immunoglobulins"/>
    <property type="match status" value="1"/>
</dbReference>
<comment type="caution">
    <text evidence="5">The sequence shown here is derived from an EMBL/GenBank/DDBJ whole genome shotgun (WGS) entry which is preliminary data.</text>
</comment>
<protein>
    <recommendedName>
        <fullName evidence="4">IPT/TIG domain-containing protein</fullName>
    </recommendedName>
</protein>
<feature type="domain" description="IPT/TIG" evidence="4">
    <location>
        <begin position="188"/>
        <end position="251"/>
    </location>
</feature>
<dbReference type="Proteomes" id="UP000695562">
    <property type="component" value="Unassembled WGS sequence"/>
</dbReference>
<evidence type="ECO:0000313" key="5">
    <source>
        <dbReference type="EMBL" id="KAF2076597.1"/>
    </source>
</evidence>
<dbReference type="InterPro" id="IPR052014">
    <property type="entry name" value="Dictyostelium_Tiger"/>
</dbReference>
<evidence type="ECO:0000256" key="3">
    <source>
        <dbReference type="SAM" id="SignalP"/>
    </source>
</evidence>
<feature type="chain" id="PRO_5035219104" description="IPT/TIG domain-containing protein" evidence="3">
    <location>
        <begin position="20"/>
        <end position="259"/>
    </location>
</feature>
<dbReference type="Pfam" id="PF01833">
    <property type="entry name" value="TIG"/>
    <property type="match status" value="1"/>
</dbReference>
<dbReference type="InterPro" id="IPR002909">
    <property type="entry name" value="IPT_dom"/>
</dbReference>
<keyword evidence="1 3" id="KW-0732">Signal</keyword>
<accession>A0A8J4Q0R5</accession>
<evidence type="ECO:0000256" key="1">
    <source>
        <dbReference type="ARBA" id="ARBA00022729"/>
    </source>
</evidence>
<evidence type="ECO:0000313" key="6">
    <source>
        <dbReference type="Proteomes" id="UP000695562"/>
    </source>
</evidence>
<name>A0A8J4Q0R5_9MYCE</name>
<dbReference type="PANTHER" id="PTHR31341">
    <property type="entry name" value="IPT/TIG DOMAIN-CONTAINING PROTEIN-RELATED-RELATED"/>
    <property type="match status" value="1"/>
</dbReference>